<accession>A0ACC3C3N2</accession>
<comment type="caution">
    <text evidence="1">The sequence shown here is derived from an EMBL/GenBank/DDBJ whole genome shotgun (WGS) entry which is preliminary data.</text>
</comment>
<gene>
    <name evidence="1" type="ORF">I4F81_006940</name>
</gene>
<dbReference type="EMBL" id="CM020619">
    <property type="protein sequence ID" value="KAK1864393.1"/>
    <property type="molecule type" value="Genomic_DNA"/>
</dbReference>
<sequence length="934" mass="94116">MAAGEGAATGTGGGRRRHGTGGGPPHHGMDDGPPHHGMDDGLPLCGRGGGTLPVRCPLRGWLDGGRGGGGGGRPPAAEPRQRHPPAGRAPHRGRSPPPYGVAGRGSNPRSPPRSPPPPAHSRLAAAGTAAGEPPSPPNGGLRGGAEGGAATPPSPSPPPPPQPQRRREPISLAELAAHQRAVAAAEARPVFLSKAARQVAALERLAARRAAAAAAAAGGCSRGGGGGGAAAAFSRVVVAGRGGSLPRPGGGGGGGGGGPPRSAARGGGNAAAPVSTSAAVTGGLTDAERAAIRRRYLHETDGEGGGGGGGGTAASGVRGGGGSAAAAGIVVRPSEKARFRFEWDAAEDTAAGEVDPTYADAAAVAPRAALLYGRARPAGYLSDEDDRNGAPPPSGRPRGGGGGGGGAGGAAGTPTGRRARRATGARTDDARHWSAKAVLEMTDRDWRIFREDHSIAVRAGGGKAAPRLARSWDETGLPDSILRLVREVARYAAPSPIQMAAIPLGLARRDLIGLAETGSGKTAAFVLPLLVHIAACPPLAGARTADGPYGLVLAPTRELAQQIEAEASRFAGPLGLRVASVVGGLAIEAQGTALRAGAELVVATPGRLVDCLDRRYCVLAQCRFLVLDEADRMVDMGFEPQVRTILEAMPPDSRQPLGGGTAPGAAAAPAPANAAAAATAPGGALRQPPSSAVSTAPALAGGGGEDDPHVDGAADTTRLTFMFSATMPPVVERLTRQFLYRPVTVAIGETGGSAAAVEQRVEYFSTDARKRQRLADLLRRLEPPVIVFGNTKKSVDAVARAIDADTGLRTVVLHSGKAQDAREESLAAFKAGRVGVLVATDVLGRGIDIAGVAHVINWELPQKIEQYTHRIGRTGRAGRSGVAWSLATADDRELFFDLKARLEAAGAHVPPELHKGSSRRAAAGGSAFGSAIVD</sequence>
<name>A0ACC3C3N2_PYRYE</name>
<reference evidence="1" key="1">
    <citation type="submission" date="2019-11" db="EMBL/GenBank/DDBJ databases">
        <title>Nori genome reveals adaptations in red seaweeds to the harsh intertidal environment.</title>
        <authorList>
            <person name="Wang D."/>
            <person name="Mao Y."/>
        </authorList>
    </citation>
    <scope>NUCLEOTIDE SEQUENCE</scope>
    <source>
        <tissue evidence="1">Gametophyte</tissue>
    </source>
</reference>
<evidence type="ECO:0000313" key="2">
    <source>
        <dbReference type="Proteomes" id="UP000798662"/>
    </source>
</evidence>
<evidence type="ECO:0000313" key="1">
    <source>
        <dbReference type="EMBL" id="KAK1864393.1"/>
    </source>
</evidence>
<protein>
    <submittedName>
        <fullName evidence="1">Uncharacterized protein</fullName>
    </submittedName>
</protein>
<organism evidence="1 2">
    <name type="scientific">Pyropia yezoensis</name>
    <name type="common">Susabi-nori</name>
    <name type="synonym">Porphyra yezoensis</name>
    <dbReference type="NCBI Taxonomy" id="2788"/>
    <lineage>
        <taxon>Eukaryota</taxon>
        <taxon>Rhodophyta</taxon>
        <taxon>Bangiophyceae</taxon>
        <taxon>Bangiales</taxon>
        <taxon>Bangiaceae</taxon>
        <taxon>Pyropia</taxon>
    </lineage>
</organism>
<keyword evidence="2" id="KW-1185">Reference proteome</keyword>
<dbReference type="Proteomes" id="UP000798662">
    <property type="component" value="Chromosome 2"/>
</dbReference>
<proteinExistence type="predicted"/>